<evidence type="ECO:0000256" key="3">
    <source>
        <dbReference type="ARBA" id="ARBA00022755"/>
    </source>
</evidence>
<evidence type="ECO:0000313" key="8">
    <source>
        <dbReference type="EMBL" id="EPE37175.1"/>
    </source>
</evidence>
<dbReference type="GO" id="GO:0005524">
    <property type="term" value="F:ATP binding"/>
    <property type="evidence" value="ECO:0007669"/>
    <property type="project" value="UniProtKB-UniRule"/>
</dbReference>
<dbReference type="RefSeq" id="WP_016504211.1">
    <property type="nucleotide sequence ID" value="NZ_AMSD01000004.1"/>
</dbReference>
<dbReference type="HAMAP" id="MF_01928">
    <property type="entry name" value="PurK"/>
    <property type="match status" value="1"/>
</dbReference>
<dbReference type="AlphaFoldDB" id="S3DHL2"/>
<dbReference type="GO" id="GO:0034028">
    <property type="term" value="F:5-(carboxyamino)imidazole ribonucleotide synthase activity"/>
    <property type="evidence" value="ECO:0007669"/>
    <property type="project" value="UniProtKB-UniRule"/>
</dbReference>
<dbReference type="InterPro" id="IPR011054">
    <property type="entry name" value="Rudment_hybrid_motif"/>
</dbReference>
<comment type="function">
    <text evidence="6">Catalyzes the ATP-dependent conversion of 5-aminoimidazole ribonucleotide (AIR) and HCO(3)- to N5-carboxyaminoimidazole ribonucleotide (N5-CAIR).</text>
</comment>
<dbReference type="EC" id="6.3.4.18" evidence="5 6"/>
<dbReference type="eggNOG" id="COG0026">
    <property type="taxonomic scope" value="Bacteria"/>
</dbReference>
<evidence type="ECO:0000256" key="5">
    <source>
        <dbReference type="HAMAP-Rule" id="MF_01928"/>
    </source>
</evidence>
<dbReference type="PATRIC" id="fig|1236703.3.peg.922"/>
<evidence type="ECO:0000256" key="4">
    <source>
        <dbReference type="ARBA" id="ARBA00022840"/>
    </source>
</evidence>
<dbReference type="InterPro" id="IPR005875">
    <property type="entry name" value="PurK"/>
</dbReference>
<dbReference type="Pfam" id="PF02222">
    <property type="entry name" value="ATP-grasp"/>
    <property type="match status" value="1"/>
</dbReference>
<dbReference type="PROSITE" id="PS50975">
    <property type="entry name" value="ATP_GRASP"/>
    <property type="match status" value="1"/>
</dbReference>
<dbReference type="GO" id="GO:0046872">
    <property type="term" value="F:metal ion binding"/>
    <property type="evidence" value="ECO:0007669"/>
    <property type="project" value="InterPro"/>
</dbReference>
<feature type="binding site" evidence="5">
    <location>
        <position position="185"/>
    </location>
    <ligand>
        <name>ATP</name>
        <dbReference type="ChEBI" id="CHEBI:30616"/>
    </ligand>
</feature>
<feature type="binding site" evidence="5">
    <location>
        <begin position="177"/>
        <end position="180"/>
    </location>
    <ligand>
        <name>ATP</name>
        <dbReference type="ChEBI" id="CHEBI:30616"/>
    </ligand>
</feature>
<feature type="domain" description="ATP-grasp" evidence="7">
    <location>
        <begin position="97"/>
        <end position="289"/>
    </location>
</feature>
<reference evidence="8 9" key="1">
    <citation type="journal article" date="2014" name="Environ. Microbiol.">
        <title>Genomic signatures of obligate host dependence in the luminous bacterial symbiont of a vertebrate.</title>
        <authorList>
            <person name="Hendry T.A."/>
            <person name="de Wet J.R."/>
            <person name="Dunlap P.V."/>
        </authorList>
    </citation>
    <scope>NUCLEOTIDE SEQUENCE [LARGE SCALE GENOMIC DNA]</scope>
    <source>
        <strain evidence="8 9">Akat1</strain>
    </source>
</reference>
<dbReference type="Gene3D" id="3.30.1490.20">
    <property type="entry name" value="ATP-grasp fold, A domain"/>
    <property type="match status" value="1"/>
</dbReference>
<gene>
    <name evidence="5 6" type="primary">purK</name>
    <name evidence="8" type="ORF">O1U_0002</name>
</gene>
<dbReference type="SUPFAM" id="SSF51246">
    <property type="entry name" value="Rudiment single hybrid motif"/>
    <property type="match status" value="1"/>
</dbReference>
<feature type="binding site" evidence="5">
    <location>
        <position position="93"/>
    </location>
    <ligand>
        <name>ATP</name>
        <dbReference type="ChEBI" id="CHEBI:30616"/>
    </ligand>
</feature>
<feature type="binding site" evidence="5">
    <location>
        <begin position="259"/>
        <end position="260"/>
    </location>
    <ligand>
        <name>ATP</name>
        <dbReference type="ChEBI" id="CHEBI:30616"/>
    </ligand>
</feature>
<keyword evidence="3 5" id="KW-0658">Purine biosynthesis</keyword>
<organism evidence="8 9">
    <name type="scientific">Candidatus Photodesmus katoptron Akat1</name>
    <dbReference type="NCBI Taxonomy" id="1236703"/>
    <lineage>
        <taxon>Bacteria</taxon>
        <taxon>Pseudomonadati</taxon>
        <taxon>Pseudomonadota</taxon>
        <taxon>Gammaproteobacteria</taxon>
        <taxon>Vibrionales</taxon>
        <taxon>Vibrionaceae</taxon>
        <taxon>Candidatus Photodesmus</taxon>
    </lineage>
</organism>
<dbReference type="InterPro" id="IPR016185">
    <property type="entry name" value="PreATP-grasp_dom_sf"/>
</dbReference>
<dbReference type="InterPro" id="IPR040686">
    <property type="entry name" value="PurK_C"/>
</dbReference>
<dbReference type="InterPro" id="IPR054350">
    <property type="entry name" value="PurT/PurK_preATP-grasp"/>
</dbReference>
<keyword evidence="9" id="KW-1185">Reference proteome</keyword>
<feature type="binding site" evidence="5">
    <location>
        <position position="133"/>
    </location>
    <ligand>
        <name>ATP</name>
        <dbReference type="ChEBI" id="CHEBI:30616"/>
    </ligand>
</feature>
<comment type="caution">
    <text evidence="5">Lacks conserved residue(s) required for the propagation of feature annotation.</text>
</comment>
<dbReference type="EMBL" id="AMSD01000004">
    <property type="protein sequence ID" value="EPE37175.1"/>
    <property type="molecule type" value="Genomic_DNA"/>
</dbReference>
<evidence type="ECO:0000256" key="2">
    <source>
        <dbReference type="ARBA" id="ARBA00022741"/>
    </source>
</evidence>
<comment type="catalytic activity">
    <reaction evidence="5 6">
        <text>5-amino-1-(5-phospho-beta-D-ribosyl)imidazole + hydrogencarbonate + ATP = 5-carboxyamino-1-(5-phospho-D-ribosyl)imidazole + ADP + phosphate + 2 H(+)</text>
        <dbReference type="Rhea" id="RHEA:19317"/>
        <dbReference type="ChEBI" id="CHEBI:15378"/>
        <dbReference type="ChEBI" id="CHEBI:17544"/>
        <dbReference type="ChEBI" id="CHEBI:30616"/>
        <dbReference type="ChEBI" id="CHEBI:43474"/>
        <dbReference type="ChEBI" id="CHEBI:58730"/>
        <dbReference type="ChEBI" id="CHEBI:137981"/>
        <dbReference type="ChEBI" id="CHEBI:456216"/>
        <dbReference type="EC" id="6.3.4.18"/>
    </reaction>
</comment>
<dbReference type="Pfam" id="PF17769">
    <property type="entry name" value="PurK_C"/>
    <property type="match status" value="1"/>
</dbReference>
<evidence type="ECO:0000259" key="7">
    <source>
        <dbReference type="PROSITE" id="PS50975"/>
    </source>
</evidence>
<comment type="function">
    <text evidence="5">Catalyzes the ATP-dependent conversion of 5-aminoimidazole ribonucleotide (AIR) and HCO(3)(-) to N5-carboxyaminoimidazole ribonucleotide (N5-CAIR).</text>
</comment>
<dbReference type="InterPro" id="IPR013815">
    <property type="entry name" value="ATP_grasp_subdomain_1"/>
</dbReference>
<dbReference type="InterPro" id="IPR003135">
    <property type="entry name" value="ATP-grasp_carboxylate-amine"/>
</dbReference>
<feature type="binding site" evidence="5">
    <location>
        <position position="208"/>
    </location>
    <ligand>
        <name>ATP</name>
        <dbReference type="ChEBI" id="CHEBI:30616"/>
    </ligand>
</feature>
<dbReference type="SUPFAM" id="SSF52440">
    <property type="entry name" value="PreATP-grasp domain"/>
    <property type="match status" value="1"/>
</dbReference>
<dbReference type="Gene3D" id="3.40.50.20">
    <property type="match status" value="1"/>
</dbReference>
<dbReference type="GO" id="GO:0004638">
    <property type="term" value="F:phosphoribosylaminoimidazole carboxylase activity"/>
    <property type="evidence" value="ECO:0007669"/>
    <property type="project" value="InterPro"/>
</dbReference>
<dbReference type="InterPro" id="IPR011761">
    <property type="entry name" value="ATP-grasp"/>
</dbReference>
<dbReference type="Proteomes" id="UP000053688">
    <property type="component" value="Unassembled WGS sequence"/>
</dbReference>
<evidence type="ECO:0000313" key="9">
    <source>
        <dbReference type="Proteomes" id="UP000053688"/>
    </source>
</evidence>
<proteinExistence type="inferred from homology"/>
<dbReference type="Pfam" id="PF22660">
    <property type="entry name" value="RS_preATP-grasp-like"/>
    <property type="match status" value="1"/>
</dbReference>
<comment type="similarity">
    <text evidence="5 6">Belongs to the PurK/PurT family.</text>
</comment>
<name>S3DHL2_9GAMM</name>
<dbReference type="Gene3D" id="3.30.470.20">
    <property type="entry name" value="ATP-grasp fold, B domain"/>
    <property type="match status" value="1"/>
</dbReference>
<dbReference type="NCBIfam" id="TIGR01161">
    <property type="entry name" value="purK"/>
    <property type="match status" value="1"/>
</dbReference>
<dbReference type="SUPFAM" id="SSF56059">
    <property type="entry name" value="Glutathione synthetase ATP-binding domain-like"/>
    <property type="match status" value="1"/>
</dbReference>
<evidence type="ECO:0000256" key="1">
    <source>
        <dbReference type="ARBA" id="ARBA00022598"/>
    </source>
</evidence>
<keyword evidence="4 5" id="KW-0067">ATP-binding</keyword>
<comment type="caution">
    <text evidence="8">The sequence shown here is derived from an EMBL/GenBank/DDBJ whole genome shotgun (WGS) entry which is preliminary data.</text>
</comment>
<dbReference type="GO" id="GO:0005829">
    <property type="term" value="C:cytosol"/>
    <property type="evidence" value="ECO:0007669"/>
    <property type="project" value="TreeGrafter"/>
</dbReference>
<dbReference type="STRING" id="28176.CF66_1204"/>
<keyword evidence="1 5" id="KW-0436">Ligase</keyword>
<dbReference type="PANTHER" id="PTHR11609">
    <property type="entry name" value="PURINE BIOSYNTHESIS PROTEIN 6/7, PUR6/7"/>
    <property type="match status" value="1"/>
</dbReference>
<sequence length="381" mass="43096">MRVLIIGAGQLSRMLSLAGGPFNMKISAFDLHTQSVIHPLTQTPVYSSLIEAIKQTDVITAEIENISYEVLNLCEKSGKFLPNMHMIKVGKDRRIEKTLLNKLNINNLNYNIINKKNDLKNAIKQIGFPMVLKTALGGYNGKGQWYLKKADDINATWNMLEKCIRISSENKQSIIAEKLISFERELSLIGARGKDGTSVIYPLTENIHTNGILNLSISINNLELQQQAKKIFISITNKLQYVGVLTIEFFEFNGQLLVNEIAPRVHNSGHWTQQGTETCQFENHLRAVCGMPLGSTKLLRFTSMINILGIDSLPDEILALDTCHIHWYGKKKQPSRKMGHINVSANDIDTMYYKLRILARSLDKNIFSALHKFIEKQSIKQ</sequence>
<protein>
    <recommendedName>
        <fullName evidence="5 6">N5-carboxyaminoimidazole ribonucleotide synthase</fullName>
        <shortName evidence="5 6">N5-CAIR synthase</shortName>
        <ecNumber evidence="5 6">6.3.4.18</ecNumber>
    </recommendedName>
    <alternativeName>
        <fullName evidence="5 6">5-(carboxyamino)imidazole ribonucleotide synthetase</fullName>
    </alternativeName>
</protein>
<evidence type="ECO:0000256" key="6">
    <source>
        <dbReference type="RuleBase" id="RU361200"/>
    </source>
</evidence>
<keyword evidence="2 5" id="KW-0547">Nucleotide-binding</keyword>
<comment type="pathway">
    <text evidence="5 6">Purine metabolism; IMP biosynthesis via de novo pathway; 5-amino-1-(5-phospho-D-ribosyl)imidazole-4-carboxylate from 5-amino-1-(5-phospho-D-ribosyl)imidazole (N5-CAIR route): step 1/2.</text>
</comment>
<dbReference type="NCBIfam" id="NF004679">
    <property type="entry name" value="PRK06019.1-5"/>
    <property type="match status" value="1"/>
</dbReference>
<dbReference type="UniPathway" id="UPA00074">
    <property type="reaction ID" value="UER00942"/>
</dbReference>
<dbReference type="GO" id="GO:0006189">
    <property type="term" value="P:'de novo' IMP biosynthetic process"/>
    <property type="evidence" value="ECO:0007669"/>
    <property type="project" value="UniProtKB-UniRule"/>
</dbReference>
<comment type="subunit">
    <text evidence="5 6">Homodimer.</text>
</comment>
<dbReference type="PANTHER" id="PTHR11609:SF5">
    <property type="entry name" value="PHOSPHORIBOSYLAMINOIMIDAZOLE CARBOXYLASE"/>
    <property type="match status" value="1"/>
</dbReference>
<accession>S3DHL2</accession>